<evidence type="ECO:0000313" key="2">
    <source>
        <dbReference type="EMBL" id="MDA8486802.1"/>
    </source>
</evidence>
<gene>
    <name evidence="2" type="ORF">NNO07_27400</name>
</gene>
<evidence type="ECO:0008006" key="4">
    <source>
        <dbReference type="Google" id="ProtNLM"/>
    </source>
</evidence>
<evidence type="ECO:0000313" key="3">
    <source>
        <dbReference type="Proteomes" id="UP001211689"/>
    </source>
</evidence>
<accession>A0ABT4YD19</accession>
<organism evidence="2 3">
    <name type="scientific">Metapseudomonas resinovorans</name>
    <name type="common">Pseudomonas resinovorans</name>
    <dbReference type="NCBI Taxonomy" id="53412"/>
    <lineage>
        <taxon>Bacteria</taxon>
        <taxon>Pseudomonadati</taxon>
        <taxon>Pseudomonadota</taxon>
        <taxon>Gammaproteobacteria</taxon>
        <taxon>Pseudomonadales</taxon>
        <taxon>Pseudomonadaceae</taxon>
        <taxon>Metapseudomonas</taxon>
    </lineage>
</organism>
<reference evidence="2 3" key="1">
    <citation type="submission" date="2022-07" db="EMBL/GenBank/DDBJ databases">
        <title>Genome Analysis of Selected Gammaproteobacteria from Nigerian Food snails.</title>
        <authorList>
            <person name="Okafor A.C."/>
        </authorList>
    </citation>
    <scope>NUCLEOTIDE SEQUENCE [LARGE SCALE GENOMIC DNA]</scope>
    <source>
        <strain evidence="2 3">Awg 2</strain>
    </source>
</reference>
<comment type="caution">
    <text evidence="2">The sequence shown here is derived from an EMBL/GenBank/DDBJ whole genome shotgun (WGS) entry which is preliminary data.</text>
</comment>
<evidence type="ECO:0000256" key="1">
    <source>
        <dbReference type="SAM" id="SignalP"/>
    </source>
</evidence>
<dbReference type="EMBL" id="JANEWF010000067">
    <property type="protein sequence ID" value="MDA8486802.1"/>
    <property type="molecule type" value="Genomic_DNA"/>
</dbReference>
<dbReference type="RefSeq" id="WP_223834757.1">
    <property type="nucleotide sequence ID" value="NZ_JANEWF010000067.1"/>
</dbReference>
<keyword evidence="3" id="KW-1185">Reference proteome</keyword>
<name>A0ABT4YD19_METRE</name>
<dbReference type="Proteomes" id="UP001211689">
    <property type="component" value="Unassembled WGS sequence"/>
</dbReference>
<proteinExistence type="predicted"/>
<sequence length="87" mass="9512">MKQQRNRLYFLTALAVMTNGFSLIGCAHGSVGAVAKNIEANHNISRGITTELSLRGHSSNPPQRNLPQVPKPFMLECLETGTCVWMG</sequence>
<protein>
    <recommendedName>
        <fullName evidence="4">Lipoprotein</fullName>
    </recommendedName>
</protein>
<feature type="chain" id="PRO_5046980295" description="Lipoprotein" evidence="1">
    <location>
        <begin position="28"/>
        <end position="87"/>
    </location>
</feature>
<dbReference type="PROSITE" id="PS51257">
    <property type="entry name" value="PROKAR_LIPOPROTEIN"/>
    <property type="match status" value="1"/>
</dbReference>
<feature type="signal peptide" evidence="1">
    <location>
        <begin position="1"/>
        <end position="27"/>
    </location>
</feature>
<keyword evidence="1" id="KW-0732">Signal</keyword>